<reference evidence="1" key="2">
    <citation type="journal article" date="2023" name="IMA Fungus">
        <title>Comparative genomic study of the Penicillium genus elucidates a diverse pangenome and 15 lateral gene transfer events.</title>
        <authorList>
            <person name="Petersen C."/>
            <person name="Sorensen T."/>
            <person name="Nielsen M.R."/>
            <person name="Sondergaard T.E."/>
            <person name="Sorensen J.L."/>
            <person name="Fitzpatrick D.A."/>
            <person name="Frisvad J.C."/>
            <person name="Nielsen K.L."/>
        </authorList>
    </citation>
    <scope>NUCLEOTIDE SEQUENCE</scope>
    <source>
        <strain evidence="1">IBT 29495</strain>
    </source>
</reference>
<protein>
    <submittedName>
        <fullName evidence="1">Amino acid adenylation</fullName>
    </submittedName>
</protein>
<sequence length="79" mass="8890">MFGSSINHIPKDSTHDVFESRDLACRLDAWTNNTPPPNIRLTSTEGEMLKIRINASSEISTKAHLDELNARGMEEEYDA</sequence>
<keyword evidence="2" id="KW-1185">Reference proteome</keyword>
<dbReference type="AlphaFoldDB" id="A0A9W9XTL9"/>
<accession>A0A9W9XTL9</accession>
<dbReference type="Proteomes" id="UP001149954">
    <property type="component" value="Unassembled WGS sequence"/>
</dbReference>
<name>A0A9W9XTL9_9EURO</name>
<reference evidence="1" key="1">
    <citation type="submission" date="2022-12" db="EMBL/GenBank/DDBJ databases">
        <authorList>
            <person name="Petersen C."/>
        </authorList>
    </citation>
    <scope>NUCLEOTIDE SEQUENCE</scope>
    <source>
        <strain evidence="1">IBT 29495</strain>
    </source>
</reference>
<evidence type="ECO:0000313" key="1">
    <source>
        <dbReference type="EMBL" id="KAJ5502335.1"/>
    </source>
</evidence>
<evidence type="ECO:0000313" key="2">
    <source>
        <dbReference type="Proteomes" id="UP001149954"/>
    </source>
</evidence>
<gene>
    <name evidence="1" type="ORF">N7463_005209</name>
</gene>
<comment type="caution">
    <text evidence="1">The sequence shown here is derived from an EMBL/GenBank/DDBJ whole genome shotgun (WGS) entry which is preliminary data.</text>
</comment>
<organism evidence="1 2">
    <name type="scientific">Penicillium fimorum</name>
    <dbReference type="NCBI Taxonomy" id="1882269"/>
    <lineage>
        <taxon>Eukaryota</taxon>
        <taxon>Fungi</taxon>
        <taxon>Dikarya</taxon>
        <taxon>Ascomycota</taxon>
        <taxon>Pezizomycotina</taxon>
        <taxon>Eurotiomycetes</taxon>
        <taxon>Eurotiomycetidae</taxon>
        <taxon>Eurotiales</taxon>
        <taxon>Aspergillaceae</taxon>
        <taxon>Penicillium</taxon>
    </lineage>
</organism>
<dbReference type="EMBL" id="JAPWDS010000003">
    <property type="protein sequence ID" value="KAJ5502335.1"/>
    <property type="molecule type" value="Genomic_DNA"/>
</dbReference>
<proteinExistence type="predicted"/>